<keyword evidence="2" id="KW-0479">Metal-binding</keyword>
<evidence type="ECO:0000256" key="2">
    <source>
        <dbReference type="ARBA" id="ARBA00022723"/>
    </source>
</evidence>
<keyword evidence="1" id="KW-0949">S-adenosyl-L-methionine</keyword>
<dbReference type="InterPro" id="IPR007197">
    <property type="entry name" value="rSAM"/>
</dbReference>
<organism evidence="6 7">
    <name type="scientific">Couchioplanes caeruleus subsp. caeruleus</name>
    <dbReference type="NCBI Taxonomy" id="56427"/>
    <lineage>
        <taxon>Bacteria</taxon>
        <taxon>Bacillati</taxon>
        <taxon>Actinomycetota</taxon>
        <taxon>Actinomycetes</taxon>
        <taxon>Micromonosporales</taxon>
        <taxon>Micromonosporaceae</taxon>
        <taxon>Couchioplanes</taxon>
    </lineage>
</organism>
<keyword evidence="7" id="KW-1185">Reference proteome</keyword>
<sequence>MTGLTPFRRRLLDAIPPAMDRLAPHPSTAFVWPTEHCSVGCAHCNFASVPRRGPAAPGMDPDDLVRWLVEAGAKRVVLCGGGEPLDEPDFCTAVIASCARTSLDFGLYTGGHSLSAPRPPEEYIRTWQALRGPRPQGRFWLRLSLDAFHADRIGTRVVAEWITKAEALAPDWRVTLRTLRVEHDTSLAELAGHLGARIRDAPNGSARLVLPSGRGVVVERMSFIVDGRGTVDLLRRRGLALPAEDEQRLAPWQSLVGRSNRLGRPLSRRLTVGARHVDLEIHADASVHVLESQPFDARLSWREYDWPAMRERYYRDPMIHAVAWGGLDLPAQLLREAMQEGVAERSIVPFSLEKLCDAQVLDWITARAVLHLAEIFDYPPAAVQDAQRLLARAQPAAAEVG</sequence>
<keyword evidence="3" id="KW-0408">Iron</keyword>
<evidence type="ECO:0000256" key="3">
    <source>
        <dbReference type="ARBA" id="ARBA00023004"/>
    </source>
</evidence>
<name>A0A1K0G6B7_9ACTN</name>
<gene>
    <name evidence="6" type="ORF">BG844_18560</name>
</gene>
<dbReference type="GO" id="GO:0046872">
    <property type="term" value="F:metal ion binding"/>
    <property type="evidence" value="ECO:0007669"/>
    <property type="project" value="UniProtKB-KW"/>
</dbReference>
<keyword evidence="4" id="KW-0411">Iron-sulfur</keyword>
<dbReference type="RefSeq" id="WP_071806597.1">
    <property type="nucleotide sequence ID" value="NZ_MEIA01000195.1"/>
</dbReference>
<dbReference type="EMBL" id="MEIA01000195">
    <property type="protein sequence ID" value="OJF12818.1"/>
    <property type="molecule type" value="Genomic_DNA"/>
</dbReference>
<evidence type="ECO:0000313" key="6">
    <source>
        <dbReference type="EMBL" id="OJF12818.1"/>
    </source>
</evidence>
<dbReference type="Pfam" id="PF04055">
    <property type="entry name" value="Radical_SAM"/>
    <property type="match status" value="1"/>
</dbReference>
<dbReference type="SFLD" id="SFLDS00029">
    <property type="entry name" value="Radical_SAM"/>
    <property type="match status" value="1"/>
</dbReference>
<dbReference type="Gene3D" id="3.20.20.70">
    <property type="entry name" value="Aldolase class I"/>
    <property type="match status" value="1"/>
</dbReference>
<dbReference type="CDD" id="cd01335">
    <property type="entry name" value="Radical_SAM"/>
    <property type="match status" value="1"/>
</dbReference>
<protein>
    <recommendedName>
        <fullName evidence="5">Radical SAM core domain-containing protein</fullName>
    </recommendedName>
</protein>
<feature type="domain" description="Radical SAM core" evidence="5">
    <location>
        <begin position="33"/>
        <end position="151"/>
    </location>
</feature>
<proteinExistence type="predicted"/>
<accession>A0A1K0G6B7</accession>
<dbReference type="GO" id="GO:0003824">
    <property type="term" value="F:catalytic activity"/>
    <property type="evidence" value="ECO:0007669"/>
    <property type="project" value="InterPro"/>
</dbReference>
<dbReference type="AlphaFoldDB" id="A0A1K0G6B7"/>
<dbReference type="GO" id="GO:0051536">
    <property type="term" value="F:iron-sulfur cluster binding"/>
    <property type="evidence" value="ECO:0007669"/>
    <property type="project" value="UniProtKB-KW"/>
</dbReference>
<dbReference type="SUPFAM" id="SSF102114">
    <property type="entry name" value="Radical SAM enzymes"/>
    <property type="match status" value="1"/>
</dbReference>
<evidence type="ECO:0000313" key="7">
    <source>
        <dbReference type="Proteomes" id="UP000182486"/>
    </source>
</evidence>
<dbReference type="InterPro" id="IPR013785">
    <property type="entry name" value="Aldolase_TIM"/>
</dbReference>
<comment type="caution">
    <text evidence="6">The sequence shown here is derived from an EMBL/GenBank/DDBJ whole genome shotgun (WGS) entry which is preliminary data.</text>
</comment>
<reference evidence="6 7" key="1">
    <citation type="submission" date="2016-09" db="EMBL/GenBank/DDBJ databases">
        <title>Couchioplanes caeruleus draft genome sequence.</title>
        <authorList>
            <person name="Sheehan J."/>
            <person name="Caffrey P."/>
        </authorList>
    </citation>
    <scope>NUCLEOTIDE SEQUENCE [LARGE SCALE GENOMIC DNA]</scope>
    <source>
        <strain evidence="6 7">DSM 43634</strain>
    </source>
</reference>
<evidence type="ECO:0000256" key="1">
    <source>
        <dbReference type="ARBA" id="ARBA00022691"/>
    </source>
</evidence>
<evidence type="ECO:0000259" key="5">
    <source>
        <dbReference type="Pfam" id="PF04055"/>
    </source>
</evidence>
<dbReference type="Proteomes" id="UP000182486">
    <property type="component" value="Unassembled WGS sequence"/>
</dbReference>
<evidence type="ECO:0000256" key="4">
    <source>
        <dbReference type="ARBA" id="ARBA00023014"/>
    </source>
</evidence>
<dbReference type="InterPro" id="IPR058240">
    <property type="entry name" value="rSAM_sf"/>
</dbReference>